<evidence type="ECO:0000313" key="7">
    <source>
        <dbReference type="Proteomes" id="UP000180253"/>
    </source>
</evidence>
<feature type="transmembrane region" description="Helical" evidence="4">
    <location>
        <begin position="117"/>
        <end position="136"/>
    </location>
</feature>
<dbReference type="Pfam" id="PF00486">
    <property type="entry name" value="Trans_reg_C"/>
    <property type="match status" value="1"/>
</dbReference>
<evidence type="ECO:0000256" key="4">
    <source>
        <dbReference type="SAM" id="Phobius"/>
    </source>
</evidence>
<keyword evidence="7" id="KW-1185">Reference proteome</keyword>
<protein>
    <recommendedName>
        <fullName evidence="5">OmpR/PhoB-type domain-containing protein</fullName>
    </recommendedName>
</protein>
<name>A0A1S1N960_9GAMM</name>
<dbReference type="CDD" id="cd00383">
    <property type="entry name" value="trans_reg_C"/>
    <property type="match status" value="1"/>
</dbReference>
<feature type="coiled-coil region" evidence="3">
    <location>
        <begin position="313"/>
        <end position="375"/>
    </location>
</feature>
<keyword evidence="4" id="KW-1133">Transmembrane helix</keyword>
<proteinExistence type="predicted"/>
<feature type="DNA-binding region" description="OmpR/PhoB-type" evidence="2">
    <location>
        <begin position="1"/>
        <end position="92"/>
    </location>
</feature>
<dbReference type="EMBL" id="MNAN01000028">
    <property type="protein sequence ID" value="OHU95893.1"/>
    <property type="molecule type" value="Genomic_DNA"/>
</dbReference>
<evidence type="ECO:0000313" key="6">
    <source>
        <dbReference type="EMBL" id="OHU95893.1"/>
    </source>
</evidence>
<gene>
    <name evidence="6" type="ORF">BIW53_08740</name>
</gene>
<dbReference type="SMART" id="SM00862">
    <property type="entry name" value="Trans_reg_C"/>
    <property type="match status" value="1"/>
</dbReference>
<accession>A0A1S1N960</accession>
<evidence type="ECO:0000256" key="2">
    <source>
        <dbReference type="PROSITE-ProRule" id="PRU01091"/>
    </source>
</evidence>
<comment type="caution">
    <text evidence="6">The sequence shown here is derived from an EMBL/GenBank/DDBJ whole genome shotgun (WGS) entry which is preliminary data.</text>
</comment>
<organism evidence="6 7">
    <name type="scientific">Pseudoalteromonas byunsanensis</name>
    <dbReference type="NCBI Taxonomy" id="327939"/>
    <lineage>
        <taxon>Bacteria</taxon>
        <taxon>Pseudomonadati</taxon>
        <taxon>Pseudomonadota</taxon>
        <taxon>Gammaproteobacteria</taxon>
        <taxon>Alteromonadales</taxon>
        <taxon>Pseudoalteromonadaceae</taxon>
        <taxon>Pseudoalteromonas</taxon>
    </lineage>
</organism>
<dbReference type="InterPro" id="IPR036388">
    <property type="entry name" value="WH-like_DNA-bd_sf"/>
</dbReference>
<dbReference type="SUPFAM" id="SSF46894">
    <property type="entry name" value="C-terminal effector domain of the bipartite response regulators"/>
    <property type="match status" value="1"/>
</dbReference>
<dbReference type="InterPro" id="IPR001867">
    <property type="entry name" value="OmpR/PhoB-type_DNA-bd"/>
</dbReference>
<keyword evidence="4" id="KW-0812">Transmembrane</keyword>
<keyword evidence="1 2" id="KW-0238">DNA-binding</keyword>
<dbReference type="GO" id="GO:0006355">
    <property type="term" value="P:regulation of DNA-templated transcription"/>
    <property type="evidence" value="ECO:0007669"/>
    <property type="project" value="InterPro"/>
</dbReference>
<dbReference type="RefSeq" id="WP_070991463.1">
    <property type="nucleotide sequence ID" value="NZ_CBCSHD010000001.1"/>
</dbReference>
<dbReference type="GO" id="GO:0003677">
    <property type="term" value="F:DNA binding"/>
    <property type="evidence" value="ECO:0007669"/>
    <property type="project" value="UniProtKB-UniRule"/>
</dbReference>
<dbReference type="AlphaFoldDB" id="A0A1S1N960"/>
<sequence>MLYFSDFCFDTQHQVLYQRGDVVSLNANQAKLLSLFLEQPTKLLSKEDILSYVWPRKILSDQVVFQTISQLRTVVGEGAIKTFPKRGYQWQLAISDVPLSEHALQYQPKNFLLQNKLAYLLCAVAVIFVTSVYWWMSIKEQQQMHAVTGGHQQFANWYVIPFATRDVALSKQALGDLNNKLAQRLIPIEVSNTESDQALVGAWRFFASPYMVRKKHLSASNPNGVLLSGVVYSYQLTEQQNPRFILEYLAQGSHRDWRGYLHVHSLAELEEALYNALEPVLMSDFFNAPSQSAATAELATLVARYPEHLALLQQLIERQIEQTEYDIADAQIEKLSTLAVAQTQPVYVAYSHWLRGELLLELEQHQLAMQQFEQTQSLLAEINLLALQSEVSHSQIDVEEVNKDFARIQTYLFRAASHARLANRPKQEIRAYTLLSIKAAKLNLYKERYDYLKQAELLIDDYQLDDSHRMLTDYHWALFAEQKEEKLRHYHSVLRRPVTLDNFWVFFSVTEQLINYAIEQQQWEVAESLAKGITEPTRQSYLLAKIYVAKHQPEQAIQYAASAFNLARTQGIDWIGLEMALVLLELLQNDTDSAQVTLSKRYISNTAKSWWLERHQQRLQQVGVEVNSY</sequence>
<dbReference type="OrthoDB" id="6315863at2"/>
<feature type="domain" description="OmpR/PhoB-type" evidence="5">
    <location>
        <begin position="1"/>
        <end position="92"/>
    </location>
</feature>
<keyword evidence="3" id="KW-0175">Coiled coil</keyword>
<dbReference type="InterPro" id="IPR016032">
    <property type="entry name" value="Sig_transdc_resp-reg_C-effctor"/>
</dbReference>
<keyword evidence="4" id="KW-0472">Membrane</keyword>
<evidence type="ECO:0000256" key="3">
    <source>
        <dbReference type="SAM" id="Coils"/>
    </source>
</evidence>
<dbReference type="Gene3D" id="1.10.10.10">
    <property type="entry name" value="Winged helix-like DNA-binding domain superfamily/Winged helix DNA-binding domain"/>
    <property type="match status" value="1"/>
</dbReference>
<evidence type="ECO:0000259" key="5">
    <source>
        <dbReference type="PROSITE" id="PS51755"/>
    </source>
</evidence>
<dbReference type="GO" id="GO:0000160">
    <property type="term" value="P:phosphorelay signal transduction system"/>
    <property type="evidence" value="ECO:0007669"/>
    <property type="project" value="InterPro"/>
</dbReference>
<evidence type="ECO:0000256" key="1">
    <source>
        <dbReference type="ARBA" id="ARBA00023125"/>
    </source>
</evidence>
<dbReference type="STRING" id="327939.BIW53_08740"/>
<dbReference type="PROSITE" id="PS51755">
    <property type="entry name" value="OMPR_PHOB"/>
    <property type="match status" value="1"/>
</dbReference>
<reference evidence="6 7" key="1">
    <citation type="submission" date="2016-10" db="EMBL/GenBank/DDBJ databases">
        <title>Pseudoalteromonas amylolytica sp. nov., isolated from the surface seawater.</title>
        <authorList>
            <person name="Wu Y.-H."/>
            <person name="Cheng H."/>
            <person name="Jin X.-B."/>
            <person name="Wang C.-S."/>
            <person name="Xu X.-W."/>
        </authorList>
    </citation>
    <scope>NUCLEOTIDE SEQUENCE [LARGE SCALE GENOMIC DNA]</scope>
    <source>
        <strain evidence="6 7">JCM 12483</strain>
    </source>
</reference>
<dbReference type="Proteomes" id="UP000180253">
    <property type="component" value="Unassembled WGS sequence"/>
</dbReference>